<comment type="caution">
    <text evidence="1">The sequence shown here is derived from an EMBL/GenBank/DDBJ whole genome shotgun (WGS) entry which is preliminary data.</text>
</comment>
<gene>
    <name evidence="1" type="ORF">SDC9_175700</name>
</gene>
<evidence type="ECO:0000313" key="1">
    <source>
        <dbReference type="EMBL" id="MPN28259.1"/>
    </source>
</evidence>
<organism evidence="1">
    <name type="scientific">bioreactor metagenome</name>
    <dbReference type="NCBI Taxonomy" id="1076179"/>
    <lineage>
        <taxon>unclassified sequences</taxon>
        <taxon>metagenomes</taxon>
        <taxon>ecological metagenomes</taxon>
    </lineage>
</organism>
<evidence type="ECO:0008006" key="2">
    <source>
        <dbReference type="Google" id="ProtNLM"/>
    </source>
</evidence>
<accession>A0A645GQU3</accession>
<dbReference type="AlphaFoldDB" id="A0A645GQU3"/>
<proteinExistence type="predicted"/>
<reference evidence="1" key="1">
    <citation type="submission" date="2019-08" db="EMBL/GenBank/DDBJ databases">
        <authorList>
            <person name="Kucharzyk K."/>
            <person name="Murdoch R.W."/>
            <person name="Higgins S."/>
            <person name="Loffler F."/>
        </authorList>
    </citation>
    <scope>NUCLEOTIDE SEQUENCE</scope>
</reference>
<name>A0A645GQU3_9ZZZZ</name>
<sequence>MGMGCFCKLFKVQHDQCRICDGLSEYRLGIFLKRAVQFFFRAVRIHKGSIDAHLLNRMGIEIICTAIKGRRAHDMIASLHDIHNGIEACRLSR</sequence>
<protein>
    <recommendedName>
        <fullName evidence="2">Transposase DDE domain-containing protein</fullName>
    </recommendedName>
</protein>
<dbReference type="EMBL" id="VSSQ01078485">
    <property type="protein sequence ID" value="MPN28259.1"/>
    <property type="molecule type" value="Genomic_DNA"/>
</dbReference>